<dbReference type="OrthoDB" id="963251at2"/>
<dbReference type="AlphaFoldDB" id="A0A3P1BFU6"/>
<dbReference type="Proteomes" id="UP000271925">
    <property type="component" value="Unassembled WGS sequence"/>
</dbReference>
<gene>
    <name evidence="1" type="ORF">EHT25_24180</name>
</gene>
<keyword evidence="2" id="KW-1185">Reference proteome</keyword>
<name>A0A3P1BFU6_9BACT</name>
<evidence type="ECO:0000313" key="2">
    <source>
        <dbReference type="Proteomes" id="UP000271925"/>
    </source>
</evidence>
<sequence>MSTLTITLTDEQAARYGLQSDSMTLDQLVDKIKTEVARDALHKCQSIAETNGLSGMSSDEINAEIEAVRNAKTGH</sequence>
<dbReference type="RefSeq" id="WP_124877767.1">
    <property type="nucleotide sequence ID" value="NZ_RQJO01000011.1"/>
</dbReference>
<evidence type="ECO:0000313" key="1">
    <source>
        <dbReference type="EMBL" id="RRA99735.1"/>
    </source>
</evidence>
<comment type="caution">
    <text evidence="1">The sequence shown here is derived from an EMBL/GenBank/DDBJ whole genome shotgun (WGS) entry which is preliminary data.</text>
</comment>
<organism evidence="1 2">
    <name type="scientific">Larkinella rosea</name>
    <dbReference type="NCBI Taxonomy" id="2025312"/>
    <lineage>
        <taxon>Bacteria</taxon>
        <taxon>Pseudomonadati</taxon>
        <taxon>Bacteroidota</taxon>
        <taxon>Cytophagia</taxon>
        <taxon>Cytophagales</taxon>
        <taxon>Spirosomataceae</taxon>
        <taxon>Larkinella</taxon>
    </lineage>
</organism>
<reference evidence="1 2" key="1">
    <citation type="submission" date="2018-11" db="EMBL/GenBank/DDBJ databases">
        <authorList>
            <person name="Zhou Z."/>
            <person name="Wang G."/>
        </authorList>
    </citation>
    <scope>NUCLEOTIDE SEQUENCE [LARGE SCALE GENOMIC DNA]</scope>
    <source>
        <strain evidence="1 2">KCTC52004</strain>
    </source>
</reference>
<dbReference type="EMBL" id="RQJO01000011">
    <property type="protein sequence ID" value="RRA99735.1"/>
    <property type="molecule type" value="Genomic_DNA"/>
</dbReference>
<accession>A0A3P1BFU6</accession>
<protein>
    <submittedName>
        <fullName evidence="1">Uncharacterized protein</fullName>
    </submittedName>
</protein>
<proteinExistence type="predicted"/>